<evidence type="ECO:0000313" key="2">
    <source>
        <dbReference type="EMBL" id="KAF6159544.1"/>
    </source>
</evidence>
<dbReference type="OrthoDB" id="1709548at2759"/>
<feature type="region of interest" description="Disordered" evidence="1">
    <location>
        <begin position="395"/>
        <end position="418"/>
    </location>
</feature>
<sequence length="509" mass="56107">MDTLLRDVPIATGPSRKRNEEGTSAKVGEMEYNNNLTQKSSFELNVRRGGPSTTRSNVPETIPEVIRYTNKVKGKVTNEGLTTHLAKTTGQKITLEHMAKRDGAVEARQLAMHAWIITFTRAPKDSSERLKEERGGHELMKGTILSLETRNLQTLSANGGASVDDFAYKEEIDVDLAIEGGGDGGDDAGVEPTVEGCGCGTAGVDPMGEGCVGGAVEGLGGEGLAVPMENAGDHVVNSLEEVYIYCTARIDEHYMEDKGGREHTGVVNRLRKSFQGNIAKRNTCCWDGNCICNFACKAHFLYLDEEECVPEIINLDECEKGADRSSWAVCGWREVRSVESEESCVTGIPKWTESAWIAVGAPSTPRIPREEDHVGPCEQLEALPPLNPLSKMWQKEGHSMDRPHRHHPMDSLEPQESLEEDSNLAPFEILRRVALWRAQYDESCKLCSRGSYCLSLASMVESVREAREEVVYPVADVSGWDVSLRESSEAKLELEITKDPSFLKPSLYE</sequence>
<dbReference type="AlphaFoldDB" id="A0A7J7MXM6"/>
<proteinExistence type="predicted"/>
<gene>
    <name evidence="2" type="ORF">GIB67_032315</name>
</gene>
<name>A0A7J7MXM6_9MAGN</name>
<protein>
    <submittedName>
        <fullName evidence="2">Uncharacterized protein</fullName>
    </submittedName>
</protein>
<accession>A0A7J7MXM6</accession>
<feature type="region of interest" description="Disordered" evidence="1">
    <location>
        <begin position="1"/>
        <end position="26"/>
    </location>
</feature>
<reference evidence="2 3" key="1">
    <citation type="journal article" date="2020" name="IScience">
        <title>Genome Sequencing of the Endangered Kingdonia uniflora (Circaeasteraceae, Ranunculales) Reveals Potential Mechanisms of Evolutionary Specialization.</title>
        <authorList>
            <person name="Sun Y."/>
            <person name="Deng T."/>
            <person name="Zhang A."/>
            <person name="Moore M.J."/>
            <person name="Landis J.B."/>
            <person name="Lin N."/>
            <person name="Zhang H."/>
            <person name="Zhang X."/>
            <person name="Huang J."/>
            <person name="Zhang X."/>
            <person name="Sun H."/>
            <person name="Wang H."/>
        </authorList>
    </citation>
    <scope>NUCLEOTIDE SEQUENCE [LARGE SCALE GENOMIC DNA]</scope>
    <source>
        <strain evidence="2">TB1705</strain>
        <tissue evidence="2">Leaf</tissue>
    </source>
</reference>
<comment type="caution">
    <text evidence="2">The sequence shown here is derived from an EMBL/GenBank/DDBJ whole genome shotgun (WGS) entry which is preliminary data.</text>
</comment>
<dbReference type="EMBL" id="JACGCM010001193">
    <property type="protein sequence ID" value="KAF6159544.1"/>
    <property type="molecule type" value="Genomic_DNA"/>
</dbReference>
<evidence type="ECO:0000313" key="3">
    <source>
        <dbReference type="Proteomes" id="UP000541444"/>
    </source>
</evidence>
<keyword evidence="3" id="KW-1185">Reference proteome</keyword>
<evidence type="ECO:0000256" key="1">
    <source>
        <dbReference type="SAM" id="MobiDB-lite"/>
    </source>
</evidence>
<dbReference type="Proteomes" id="UP000541444">
    <property type="component" value="Unassembled WGS sequence"/>
</dbReference>
<organism evidence="2 3">
    <name type="scientific">Kingdonia uniflora</name>
    <dbReference type="NCBI Taxonomy" id="39325"/>
    <lineage>
        <taxon>Eukaryota</taxon>
        <taxon>Viridiplantae</taxon>
        <taxon>Streptophyta</taxon>
        <taxon>Embryophyta</taxon>
        <taxon>Tracheophyta</taxon>
        <taxon>Spermatophyta</taxon>
        <taxon>Magnoliopsida</taxon>
        <taxon>Ranunculales</taxon>
        <taxon>Circaeasteraceae</taxon>
        <taxon>Kingdonia</taxon>
    </lineage>
</organism>